<feature type="region of interest" description="Disordered" evidence="1">
    <location>
        <begin position="312"/>
        <end position="331"/>
    </location>
</feature>
<evidence type="ECO:0000313" key="2">
    <source>
        <dbReference type="EMBL" id="CUC10708.1"/>
    </source>
</evidence>
<feature type="region of interest" description="Disordered" evidence="1">
    <location>
        <begin position="1"/>
        <end position="86"/>
    </location>
</feature>
<reference evidence="2" key="1">
    <citation type="submission" date="2014-11" db="EMBL/GenBank/DDBJ databases">
        <title>Molecular phylogeny of cliff fern family Woodsiaceae with morphological implications.</title>
        <authorList>
            <person name="Shao Y.-Z."/>
            <person name="Wei R."/>
            <person name="Zhang X.-C."/>
        </authorList>
    </citation>
    <scope>NUCLEOTIDE SEQUENCE</scope>
</reference>
<feature type="region of interest" description="Disordered" evidence="1">
    <location>
        <begin position="348"/>
        <end position="367"/>
    </location>
</feature>
<name>A0A0K6SAV3_9ALVE</name>
<dbReference type="VEuPathDB" id="CryptoDB:Cvel_11368"/>
<feature type="compositionally biased region" description="Basic and acidic residues" evidence="1">
    <location>
        <begin position="13"/>
        <end position="30"/>
    </location>
</feature>
<gene>
    <name evidence="2" type="ORF">Cvel_11368.t1</name>
</gene>
<evidence type="ECO:0000256" key="1">
    <source>
        <dbReference type="SAM" id="MobiDB-lite"/>
    </source>
</evidence>
<accession>A0A0K6SAV3</accession>
<proteinExistence type="predicted"/>
<feature type="compositionally biased region" description="Basic and acidic residues" evidence="1">
    <location>
        <begin position="37"/>
        <end position="59"/>
    </location>
</feature>
<feature type="region of interest" description="Disordered" evidence="1">
    <location>
        <begin position="375"/>
        <end position="507"/>
    </location>
</feature>
<feature type="compositionally biased region" description="Basic and acidic residues" evidence="1">
    <location>
        <begin position="418"/>
        <end position="427"/>
    </location>
</feature>
<dbReference type="AlphaFoldDB" id="A0A0K6SAV3"/>
<feature type="region of interest" description="Disordered" evidence="1">
    <location>
        <begin position="723"/>
        <end position="742"/>
    </location>
</feature>
<sequence length="882" mass="94765">MPNPVTEGPQEVVQKREQEAKVSDPSHEVSEPSAKQDVQKKVPVEGPTDKEAPTDDKQTVGESQPPGAEERAEVHQRAEPQRQTVADSHLASMTLQQQHVPVRVDGNVHVRASTLHAALQKAATQSLSFCNLGFIESVDQLVERRQALAASAGAPDLGANYHSPRQPKLLIPKPRRLSSVAAPRLKGGSTPLLQPPSRPDVLENSGVVENFLLQESSCPTTDRPCTAETHLVNQPEGQECISRARVSIVENVQSSMANVFKRQSPTRQQRLIVPPGWNVKRALRVAEAAARRQAAKEASIASPPWDQVRARCASRGEGGSPSRPVTRGAPFLGVSSSAPLLPRSALVVQHQSPSPDAIGGGGGEEMAPPLRERVRVEGSKVKVGARPPTQPGGRRAERGVGVSDRSFFSRTSSASDSEADRDREKGVQKGGRSCRKVADNQHKDVQVLLQQEREQREKEKEQREREEAAAASAKSIPSASEVRRVLQKQWRPISPPGPSAPVSEGQDRARIDVNGAELSDEEADPFPLQPHTDDLLWDEPSKKACGERGDICVRLPGGPSFLSPHLPREKSTANFRTSLDNHTAHQQTGRGVRRMHASGCCSTAPQEAPSLAGLFEAKRRQKLQVAKGRLAEEGRAIAARRRRAAADTGSVAISLSPDNPFTINNSTLEPQGQCPPSPFLTGPAALPAALVVALKSREKEIRGKETGHLSRLMSSWPSRIFKNVNGSSHPSSRAATPSSPSQPCIPLREAIVSAAPMLHGHLHGRPSTAGEVFSCSRASSRETPLSVRPNSRGALSVTLTREEGTGGGCAAGCARGRGSQDAFKDNGRVTGTKKTTAGKEQEMRPGTSISLPPDLLPFAELFVRDDPPIAKVNSDGSQPREF</sequence>
<feature type="compositionally biased region" description="Low complexity" evidence="1">
    <location>
        <begin position="727"/>
        <end position="742"/>
    </location>
</feature>
<feature type="compositionally biased region" description="Basic and acidic residues" evidence="1">
    <location>
        <begin position="68"/>
        <end position="80"/>
    </location>
</feature>
<feature type="compositionally biased region" description="Low complexity" evidence="1">
    <location>
        <begin position="403"/>
        <end position="416"/>
    </location>
</feature>
<protein>
    <submittedName>
        <fullName evidence="2">Uncharacterized protein</fullName>
    </submittedName>
</protein>
<dbReference type="EMBL" id="CDMZ01005291">
    <property type="protein sequence ID" value="CUC10708.1"/>
    <property type="molecule type" value="Genomic_DNA"/>
</dbReference>
<feature type="region of interest" description="Disordered" evidence="1">
    <location>
        <begin position="822"/>
        <end position="852"/>
    </location>
</feature>
<organism evidence="2">
    <name type="scientific">Chromera velia CCMP2878</name>
    <dbReference type="NCBI Taxonomy" id="1169474"/>
    <lineage>
        <taxon>Eukaryota</taxon>
        <taxon>Sar</taxon>
        <taxon>Alveolata</taxon>
        <taxon>Colpodellida</taxon>
        <taxon>Chromeraceae</taxon>
        <taxon>Chromera</taxon>
    </lineage>
</organism>
<feature type="compositionally biased region" description="Basic and acidic residues" evidence="1">
    <location>
        <begin position="436"/>
        <end position="468"/>
    </location>
</feature>